<keyword evidence="2" id="KW-1185">Reference proteome</keyword>
<sequence>METVEMKKELHQIIDTGDDKFVRIFYEMAKDCVG</sequence>
<gene>
    <name evidence="1" type="ORF">Gilli_2562</name>
</gene>
<evidence type="ECO:0000313" key="2">
    <source>
        <dbReference type="Proteomes" id="UP000003844"/>
    </source>
</evidence>
<proteinExistence type="predicted"/>
<name>H2BXQ7_GILLR</name>
<dbReference type="AlphaFoldDB" id="H2BXQ7"/>
<accession>H2BXQ7</accession>
<dbReference type="HOGENOM" id="CLU_3373981_0_0_10"/>
<dbReference type="Proteomes" id="UP000003844">
    <property type="component" value="Unassembled WGS sequence"/>
</dbReference>
<evidence type="ECO:0000313" key="1">
    <source>
        <dbReference type="EMBL" id="EHQ03181.1"/>
    </source>
</evidence>
<dbReference type="EMBL" id="JH594606">
    <property type="protein sequence ID" value="EHQ03181.1"/>
    <property type="molecule type" value="Genomic_DNA"/>
</dbReference>
<reference evidence="2" key="1">
    <citation type="journal article" date="2012" name="Stand. Genomic Sci.">
        <title>Genome sequence of the Antarctic rhodopsins-containing flavobacterium Gillisia limnaea type strain (R-8282(T)).</title>
        <authorList>
            <person name="Riedel T."/>
            <person name="Held B."/>
            <person name="Nolan M."/>
            <person name="Lucas S."/>
            <person name="Lapidus A."/>
            <person name="Tice H."/>
            <person name="Del Rio T.G."/>
            <person name="Cheng J.F."/>
            <person name="Han C."/>
            <person name="Tapia R."/>
            <person name="Goodwin L.A."/>
            <person name="Pitluck S."/>
            <person name="Liolios K."/>
            <person name="Mavromatis K."/>
            <person name="Pagani I."/>
            <person name="Ivanova N."/>
            <person name="Mikhailova N."/>
            <person name="Pati A."/>
            <person name="Chen A."/>
            <person name="Palaniappan K."/>
            <person name="Land M."/>
            <person name="Rohde M."/>
            <person name="Tindall B.J."/>
            <person name="Detter J.C."/>
            <person name="Goker M."/>
            <person name="Bristow J."/>
            <person name="Eisen J.A."/>
            <person name="Markowitz V."/>
            <person name="Hugenholtz P."/>
            <person name="Kyrpides N.C."/>
            <person name="Klenk H.P."/>
            <person name="Woyke T."/>
        </authorList>
    </citation>
    <scope>NUCLEOTIDE SEQUENCE [LARGE SCALE GENOMIC DNA]</scope>
    <source>
        <strain evidence="2">DSM 15749 / LMG 21470 / R-8282</strain>
    </source>
</reference>
<organism evidence="1 2">
    <name type="scientific">Gillisia limnaea (strain DSM 15749 / LMG 21470 / R-8282)</name>
    <dbReference type="NCBI Taxonomy" id="865937"/>
    <lineage>
        <taxon>Bacteria</taxon>
        <taxon>Pseudomonadati</taxon>
        <taxon>Bacteroidota</taxon>
        <taxon>Flavobacteriia</taxon>
        <taxon>Flavobacteriales</taxon>
        <taxon>Flavobacteriaceae</taxon>
        <taxon>Gillisia</taxon>
    </lineage>
</organism>
<protein>
    <submittedName>
        <fullName evidence="1">Uncharacterized protein</fullName>
    </submittedName>
</protein>